<organism evidence="1 2">
    <name type="scientific">Mycolicibacterium canariasense</name>
    <name type="common">Mycobacterium canariasense</name>
    <dbReference type="NCBI Taxonomy" id="228230"/>
    <lineage>
        <taxon>Bacteria</taxon>
        <taxon>Bacillati</taxon>
        <taxon>Actinomycetota</taxon>
        <taxon>Actinomycetes</taxon>
        <taxon>Mycobacteriales</taxon>
        <taxon>Mycobacteriaceae</taxon>
        <taxon>Mycolicibacterium</taxon>
    </lineage>
</organism>
<dbReference type="OrthoDB" id="9901088at2"/>
<accession>A0A100WCZ4</accession>
<dbReference type="EMBL" id="BCSY01000042">
    <property type="protein sequence ID" value="GAS95743.1"/>
    <property type="molecule type" value="Genomic_DNA"/>
</dbReference>
<sequence>MPLRTFLGLVGAVGLIAGALALLLPINLHDEATSSEVRCSQPFSIELSHARLLDKESAESWRNRTPTDHVGECKSAATFRKAWGTPALIIGGILLAGAVLVRPAGTPKTAEPPAANNS</sequence>
<gene>
    <name evidence="1" type="ORF">RMCC_2709</name>
</gene>
<evidence type="ECO:0000313" key="1">
    <source>
        <dbReference type="EMBL" id="GAS95743.1"/>
    </source>
</evidence>
<comment type="caution">
    <text evidence="1">The sequence shown here is derived from an EMBL/GenBank/DDBJ whole genome shotgun (WGS) entry which is preliminary data.</text>
</comment>
<evidence type="ECO:0000313" key="2">
    <source>
        <dbReference type="Proteomes" id="UP000069443"/>
    </source>
</evidence>
<dbReference type="STRING" id="228230.RMCC_2709"/>
<keyword evidence="2" id="KW-1185">Reference proteome</keyword>
<dbReference type="AlphaFoldDB" id="A0A100WCZ4"/>
<reference evidence="2" key="2">
    <citation type="submission" date="2016-02" db="EMBL/GenBank/DDBJ databases">
        <title>Draft genome sequence of five rapidly growing Mycobacterium species.</title>
        <authorList>
            <person name="Katahira K."/>
            <person name="Gotou Y."/>
            <person name="Iida K."/>
            <person name="Ogura Y."/>
            <person name="Hayashi T."/>
        </authorList>
    </citation>
    <scope>NUCLEOTIDE SEQUENCE [LARGE SCALE GENOMIC DNA]</scope>
    <source>
        <strain evidence="2">JCM15298</strain>
    </source>
</reference>
<dbReference type="RefSeq" id="WP_131524832.1">
    <property type="nucleotide sequence ID" value="NZ_BCSY01000042.1"/>
</dbReference>
<proteinExistence type="predicted"/>
<name>A0A100WCZ4_MYCCR</name>
<protein>
    <submittedName>
        <fullName evidence="1">Uncharacterized protein</fullName>
    </submittedName>
</protein>
<dbReference type="Proteomes" id="UP000069443">
    <property type="component" value="Unassembled WGS sequence"/>
</dbReference>
<reference evidence="2" key="1">
    <citation type="journal article" date="2016" name="Genome Announc.">
        <title>Draft Genome Sequences of Five Rapidly Growing Mycobacterium Species, M. thermoresistibile, M. fortuitum subsp. acetamidolyticum, M. canariasense, M. brisbanense, and M. novocastrense.</title>
        <authorList>
            <person name="Katahira K."/>
            <person name="Ogura Y."/>
            <person name="Gotoh Y."/>
            <person name="Hayashi T."/>
        </authorList>
    </citation>
    <scope>NUCLEOTIDE SEQUENCE [LARGE SCALE GENOMIC DNA]</scope>
    <source>
        <strain evidence="2">JCM15298</strain>
    </source>
</reference>